<sequence>MQNVASKGLQRSLFGCFRQVLAYKYQWYGKELFLADKFYPGTQRCSRCGFVKTGDDKIGLDGNMKHKTKHNEYVCYECGVVMDRDENAVMNLLALI</sequence>
<proteinExistence type="predicted"/>
<evidence type="ECO:0000256" key="1">
    <source>
        <dbReference type="ARBA" id="ARBA00023125"/>
    </source>
</evidence>
<dbReference type="Pfam" id="PF07282">
    <property type="entry name" value="Cas12f1-like_TNB"/>
    <property type="match status" value="1"/>
</dbReference>
<dbReference type="Proteomes" id="UP000182635">
    <property type="component" value="Unassembled WGS sequence"/>
</dbReference>
<organism evidence="3 4">
    <name type="scientific">Ligilactobacillus ruminis DSM 20403 = NBRC 102161</name>
    <dbReference type="NCBI Taxonomy" id="1423798"/>
    <lineage>
        <taxon>Bacteria</taxon>
        <taxon>Bacillati</taxon>
        <taxon>Bacillota</taxon>
        <taxon>Bacilli</taxon>
        <taxon>Lactobacillales</taxon>
        <taxon>Lactobacillaceae</taxon>
        <taxon>Ligilactobacillus</taxon>
    </lineage>
</organism>
<keyword evidence="1 3" id="KW-0238">DNA-binding</keyword>
<reference evidence="4" key="1">
    <citation type="submission" date="2016-10" db="EMBL/GenBank/DDBJ databases">
        <authorList>
            <person name="Varghese N."/>
            <person name="Submissions S."/>
        </authorList>
    </citation>
    <scope>NUCLEOTIDE SEQUENCE [LARGE SCALE GENOMIC DNA]</scope>
    <source>
        <strain evidence="4">DSM 20403</strain>
    </source>
</reference>
<dbReference type="AlphaFoldDB" id="A0A1I2SD46"/>
<feature type="domain" description="Cas12f1-like TNB" evidence="2">
    <location>
        <begin position="14"/>
        <end position="92"/>
    </location>
</feature>
<gene>
    <name evidence="3" type="ORF">SAMN02910432_01604</name>
</gene>
<dbReference type="GO" id="GO:0003677">
    <property type="term" value="F:DNA binding"/>
    <property type="evidence" value="ECO:0007669"/>
    <property type="project" value="UniProtKB-KW"/>
</dbReference>
<evidence type="ECO:0000259" key="2">
    <source>
        <dbReference type="Pfam" id="PF07282"/>
    </source>
</evidence>
<accession>A0A1I2SD46</accession>
<evidence type="ECO:0000313" key="3">
    <source>
        <dbReference type="EMBL" id="SFG49639.1"/>
    </source>
</evidence>
<name>A0A1I2SD46_9LACO</name>
<dbReference type="InterPro" id="IPR010095">
    <property type="entry name" value="Cas12f1-like_TNB"/>
</dbReference>
<dbReference type="EMBL" id="FOPI01000027">
    <property type="protein sequence ID" value="SFG49639.1"/>
    <property type="molecule type" value="Genomic_DNA"/>
</dbReference>
<protein>
    <submittedName>
        <fullName evidence="3">Putative transposase DNA-binding domain-containing protein</fullName>
    </submittedName>
</protein>
<evidence type="ECO:0000313" key="4">
    <source>
        <dbReference type="Proteomes" id="UP000182635"/>
    </source>
</evidence>